<organism evidence="1 2">
    <name type="scientific">Paraburkholderia caribensis MBA4</name>
    <dbReference type="NCBI Taxonomy" id="1323664"/>
    <lineage>
        <taxon>Bacteria</taxon>
        <taxon>Pseudomonadati</taxon>
        <taxon>Pseudomonadota</taxon>
        <taxon>Betaproteobacteria</taxon>
        <taxon>Burkholderiales</taxon>
        <taxon>Burkholderiaceae</taxon>
        <taxon>Paraburkholderia</taxon>
    </lineage>
</organism>
<sequence length="92" mass="10071">MQNSATWVAVPFNASGDQGYVDLSKTSILKLSDADFPYCAGWQKIDTENEPVGADDLFSDRKLVQLVGDATAYEVSPGDPKFSLDDQLSYFV</sequence>
<accession>A0A0P0RJH8</accession>
<reference evidence="1 2" key="1">
    <citation type="journal article" date="2014" name="Genome Announc.">
        <title>Draft Genome Sequence of the Haloacid-Degrading Burkholderia caribensis Strain MBA4.</title>
        <authorList>
            <person name="Pan Y."/>
            <person name="Kong K.F."/>
            <person name="Tsang J.S."/>
        </authorList>
    </citation>
    <scope>NUCLEOTIDE SEQUENCE [LARGE SCALE GENOMIC DNA]</scope>
    <source>
        <strain evidence="1 2">MBA4</strain>
    </source>
</reference>
<proteinExistence type="predicted"/>
<evidence type="ECO:0000313" key="1">
    <source>
        <dbReference type="EMBL" id="ALL68865.1"/>
    </source>
</evidence>
<evidence type="ECO:0000313" key="2">
    <source>
        <dbReference type="Proteomes" id="UP000019146"/>
    </source>
</evidence>
<dbReference type="KEGG" id="bcai:K788_0000128"/>
<gene>
    <name evidence="1" type="ORF">K788_0000128</name>
</gene>
<dbReference type="Proteomes" id="UP000019146">
    <property type="component" value="Chromosome 2"/>
</dbReference>
<dbReference type="EMBL" id="CP012747">
    <property type="protein sequence ID" value="ALL68865.1"/>
    <property type="molecule type" value="Genomic_DNA"/>
</dbReference>
<name>A0A0P0RJH8_9BURK</name>
<protein>
    <submittedName>
        <fullName evidence="1">Uncharacterized protein</fullName>
    </submittedName>
</protein>
<dbReference type="AlphaFoldDB" id="A0A0P0RJH8"/>